<reference evidence="8 9" key="1">
    <citation type="submission" date="2014-06" db="EMBL/GenBank/DDBJ databases">
        <authorList>
            <person name="Swart Estienne"/>
        </authorList>
    </citation>
    <scope>NUCLEOTIDE SEQUENCE [LARGE SCALE GENOMIC DNA]</scope>
    <source>
        <strain evidence="8 9">130c</strain>
    </source>
</reference>
<evidence type="ECO:0000256" key="5">
    <source>
        <dbReference type="ARBA" id="ARBA00023136"/>
    </source>
</evidence>
<gene>
    <name evidence="8" type="primary">Contig3094.g3306</name>
    <name evidence="8" type="ORF">STYLEM_16673</name>
</gene>
<organism evidence="8 9">
    <name type="scientific">Stylonychia lemnae</name>
    <name type="common">Ciliate</name>
    <dbReference type="NCBI Taxonomy" id="5949"/>
    <lineage>
        <taxon>Eukaryota</taxon>
        <taxon>Sar</taxon>
        <taxon>Alveolata</taxon>
        <taxon>Ciliophora</taxon>
        <taxon>Intramacronucleata</taxon>
        <taxon>Spirotrichea</taxon>
        <taxon>Stichotrichia</taxon>
        <taxon>Sporadotrichida</taxon>
        <taxon>Oxytrichidae</taxon>
        <taxon>Stylonychinae</taxon>
        <taxon>Stylonychia</taxon>
    </lineage>
</organism>
<dbReference type="PANTHER" id="PTHR12677">
    <property type="entry name" value="GOLGI APPARATUS MEMBRANE PROTEIN TVP38-RELATED"/>
    <property type="match status" value="1"/>
</dbReference>
<proteinExistence type="predicted"/>
<evidence type="ECO:0000313" key="9">
    <source>
        <dbReference type="Proteomes" id="UP000039865"/>
    </source>
</evidence>
<feature type="transmembrane region" description="Helical" evidence="6">
    <location>
        <begin position="64"/>
        <end position="84"/>
    </location>
</feature>
<dbReference type="OMA" id="EWIETHQ"/>
<evidence type="ECO:0000256" key="4">
    <source>
        <dbReference type="ARBA" id="ARBA00022989"/>
    </source>
</evidence>
<name>A0A078B2W4_STYLE</name>
<dbReference type="Pfam" id="PF09335">
    <property type="entry name" value="VTT_dom"/>
    <property type="match status" value="1"/>
</dbReference>
<evidence type="ECO:0000313" key="8">
    <source>
        <dbReference type="EMBL" id="CDW87567.1"/>
    </source>
</evidence>
<feature type="transmembrane region" description="Helical" evidence="6">
    <location>
        <begin position="142"/>
        <end position="166"/>
    </location>
</feature>
<dbReference type="InterPro" id="IPR032816">
    <property type="entry name" value="VTT_dom"/>
</dbReference>
<keyword evidence="3 6" id="KW-0812">Transmembrane</keyword>
<feature type="transmembrane region" description="Helical" evidence="6">
    <location>
        <begin position="228"/>
        <end position="250"/>
    </location>
</feature>
<keyword evidence="4 6" id="KW-1133">Transmembrane helix</keyword>
<feature type="transmembrane region" description="Helical" evidence="6">
    <location>
        <begin position="196"/>
        <end position="216"/>
    </location>
</feature>
<keyword evidence="5 6" id="KW-0472">Membrane</keyword>
<feature type="domain" description="VTT" evidence="7">
    <location>
        <begin position="122"/>
        <end position="246"/>
    </location>
</feature>
<dbReference type="EMBL" id="CCKQ01015731">
    <property type="protein sequence ID" value="CDW87567.1"/>
    <property type="molecule type" value="Genomic_DNA"/>
</dbReference>
<evidence type="ECO:0000256" key="2">
    <source>
        <dbReference type="ARBA" id="ARBA00022475"/>
    </source>
</evidence>
<dbReference type="InterPro" id="IPR015414">
    <property type="entry name" value="TMEM64"/>
</dbReference>
<dbReference type="AlphaFoldDB" id="A0A078B2W4"/>
<dbReference type="OrthoDB" id="166803at2759"/>
<feature type="transmembrane region" description="Helical" evidence="6">
    <location>
        <begin position="270"/>
        <end position="289"/>
    </location>
</feature>
<dbReference type="Proteomes" id="UP000039865">
    <property type="component" value="Unassembled WGS sequence"/>
</dbReference>
<dbReference type="GO" id="GO:0005886">
    <property type="term" value="C:plasma membrane"/>
    <property type="evidence" value="ECO:0007669"/>
    <property type="project" value="UniProtKB-SubCell"/>
</dbReference>
<protein>
    <recommendedName>
        <fullName evidence="7">VTT domain-containing protein</fullName>
    </recommendedName>
</protein>
<feature type="transmembrane region" description="Helical" evidence="6">
    <location>
        <begin position="105"/>
        <end position="136"/>
    </location>
</feature>
<evidence type="ECO:0000256" key="6">
    <source>
        <dbReference type="SAM" id="Phobius"/>
    </source>
</evidence>
<dbReference type="PANTHER" id="PTHR12677:SF59">
    <property type="entry name" value="GOLGI APPARATUS MEMBRANE PROTEIN TVP38-RELATED"/>
    <property type="match status" value="1"/>
</dbReference>
<evidence type="ECO:0000256" key="3">
    <source>
        <dbReference type="ARBA" id="ARBA00022692"/>
    </source>
</evidence>
<comment type="subcellular location">
    <subcellularLocation>
        <location evidence="1">Cell membrane</location>
        <topology evidence="1">Multi-pass membrane protein</topology>
    </subcellularLocation>
</comment>
<sequence>MNREYSLYDDLEQYADTENRGGIVVIPADSLQKLASVQNFDHQSVAHKHSRRKIFNGKVDPLKFTSGLALFLVIIGLLITILMYRQEANLFLEAYIEWIETHQIMGVFVFLIVNIIIVPLMIPGTILAILGSYIYAIIYGKVLGYFVIYFLVVISNTIGAFLSFIISRGLFYECLSPYLHNYRYLRAMNRGIKKHGFKFIFLIRMCPVVPYNVFNYVSAVTDVNLKQYFWGTLFGMMPLKAIEIFIFINITVDISKIIEGKYKLGSIYEIVLIVGVVMAIGLIILIGYVTKKELDKEIQLTRSRERELRESLLDENIEVDNKTDNKL</sequence>
<accession>A0A078B2W4</accession>
<keyword evidence="9" id="KW-1185">Reference proteome</keyword>
<evidence type="ECO:0000259" key="7">
    <source>
        <dbReference type="Pfam" id="PF09335"/>
    </source>
</evidence>
<keyword evidence="2" id="KW-1003">Cell membrane</keyword>
<evidence type="ECO:0000256" key="1">
    <source>
        <dbReference type="ARBA" id="ARBA00004651"/>
    </source>
</evidence>
<dbReference type="InParanoid" id="A0A078B2W4"/>